<keyword evidence="3" id="KW-0067">ATP-binding</keyword>
<dbReference type="NCBIfam" id="TIGR01978">
    <property type="entry name" value="sufC"/>
    <property type="match status" value="1"/>
</dbReference>
<comment type="caution">
    <text evidence="5">The sequence shown here is derived from an EMBL/GenBank/DDBJ whole genome shotgun (WGS) entry which is preliminary data.</text>
</comment>
<reference evidence="5 6" key="1">
    <citation type="submission" date="2019-10" db="EMBL/GenBank/DDBJ databases">
        <title>New genus of Silvanigrellaceae.</title>
        <authorList>
            <person name="Pitt A."/>
            <person name="Hahn M.W."/>
        </authorList>
    </citation>
    <scope>NUCLEOTIDE SEQUENCE [LARGE SCALE GENOMIC DNA]</scope>
    <source>
        <strain evidence="5 6">33A1-SZDP</strain>
    </source>
</reference>
<evidence type="ECO:0000256" key="1">
    <source>
        <dbReference type="ARBA" id="ARBA00006216"/>
    </source>
</evidence>
<dbReference type="InterPro" id="IPR027417">
    <property type="entry name" value="P-loop_NTPase"/>
</dbReference>
<name>A0A833N4J9_9BACT</name>
<dbReference type="Pfam" id="PF00005">
    <property type="entry name" value="ABC_tran"/>
    <property type="match status" value="1"/>
</dbReference>
<dbReference type="SMART" id="SM00382">
    <property type="entry name" value="AAA"/>
    <property type="match status" value="1"/>
</dbReference>
<comment type="similarity">
    <text evidence="1">Belongs to the ABC transporter superfamily. Ycf16 family.</text>
</comment>
<dbReference type="Gene3D" id="3.40.50.300">
    <property type="entry name" value="P-loop containing nucleotide triphosphate hydrolases"/>
    <property type="match status" value="1"/>
</dbReference>
<dbReference type="GO" id="GO:0005524">
    <property type="term" value="F:ATP binding"/>
    <property type="evidence" value="ECO:0007669"/>
    <property type="project" value="UniProtKB-KW"/>
</dbReference>
<dbReference type="InterPro" id="IPR003593">
    <property type="entry name" value="AAA+_ATPase"/>
</dbReference>
<feature type="domain" description="ABC transporter" evidence="4">
    <location>
        <begin position="2"/>
        <end position="243"/>
    </location>
</feature>
<accession>A0A833N4J9</accession>
<keyword evidence="2" id="KW-0547">Nucleotide-binding</keyword>
<dbReference type="SUPFAM" id="SSF52540">
    <property type="entry name" value="P-loop containing nucleoside triphosphate hydrolases"/>
    <property type="match status" value="1"/>
</dbReference>
<dbReference type="PROSITE" id="PS50893">
    <property type="entry name" value="ABC_TRANSPORTER_2"/>
    <property type="match status" value="1"/>
</dbReference>
<evidence type="ECO:0000313" key="5">
    <source>
        <dbReference type="EMBL" id="KAB8032091.1"/>
    </source>
</evidence>
<dbReference type="PANTHER" id="PTHR43204:SF1">
    <property type="entry name" value="ABC TRANSPORTER I FAMILY MEMBER 6, CHLOROPLASTIC"/>
    <property type="match status" value="1"/>
</dbReference>
<proteinExistence type="inferred from homology"/>
<organism evidence="5 6">
    <name type="scientific">Fluviispira multicolorata</name>
    <dbReference type="NCBI Taxonomy" id="2654512"/>
    <lineage>
        <taxon>Bacteria</taxon>
        <taxon>Pseudomonadati</taxon>
        <taxon>Bdellovibrionota</taxon>
        <taxon>Oligoflexia</taxon>
        <taxon>Silvanigrellales</taxon>
        <taxon>Silvanigrellaceae</taxon>
        <taxon>Fluviispira</taxon>
    </lineage>
</organism>
<dbReference type="GO" id="GO:0016887">
    <property type="term" value="F:ATP hydrolysis activity"/>
    <property type="evidence" value="ECO:0007669"/>
    <property type="project" value="InterPro"/>
</dbReference>
<dbReference type="EMBL" id="WFLN01000005">
    <property type="protein sequence ID" value="KAB8032091.1"/>
    <property type="molecule type" value="Genomic_DNA"/>
</dbReference>
<dbReference type="InterPro" id="IPR003439">
    <property type="entry name" value="ABC_transporter-like_ATP-bd"/>
</dbReference>
<evidence type="ECO:0000256" key="2">
    <source>
        <dbReference type="ARBA" id="ARBA00022741"/>
    </source>
</evidence>
<sequence length="249" mass="27796">MLSIKNVKASVGDKEILKGIDLEIPAGEIHVIMGPNGVGKSTLGHVIMGSKNYTLNTGKILIDGEDITGLDTAERAKKGLFLAFQYPVSIPGLKISEYLRNLYNLRHSKQVSVSEFRKILKSKLELLNIERASLQRYLNDGFSGGEMKRFEMLQLMLIEPKVAILDEIDSGVDVDAQKIVAESIKHIAKEIGTSFIIVTHYQRLLNFINPDKIHVILDGKINQSGDMSLVEELEREGYEYIRQPNSSSL</sequence>
<dbReference type="InterPro" id="IPR017871">
    <property type="entry name" value="ABC_transporter-like_CS"/>
</dbReference>
<dbReference type="Proteomes" id="UP000442694">
    <property type="component" value="Unassembled WGS sequence"/>
</dbReference>
<dbReference type="RefSeq" id="WP_152212270.1">
    <property type="nucleotide sequence ID" value="NZ_WFLN01000005.1"/>
</dbReference>
<dbReference type="InterPro" id="IPR010230">
    <property type="entry name" value="FeS-cluster_ATPase_SufC"/>
</dbReference>
<dbReference type="AlphaFoldDB" id="A0A833N4J9"/>
<evidence type="ECO:0000259" key="4">
    <source>
        <dbReference type="PROSITE" id="PS50893"/>
    </source>
</evidence>
<dbReference type="PROSITE" id="PS00211">
    <property type="entry name" value="ABC_TRANSPORTER_1"/>
    <property type="match status" value="1"/>
</dbReference>
<gene>
    <name evidence="5" type="primary">sufC</name>
    <name evidence="5" type="ORF">GCL57_05440</name>
</gene>
<dbReference type="PANTHER" id="PTHR43204">
    <property type="entry name" value="ABC TRANSPORTER I FAMILY MEMBER 6, CHLOROPLASTIC"/>
    <property type="match status" value="1"/>
</dbReference>
<keyword evidence="6" id="KW-1185">Reference proteome</keyword>
<evidence type="ECO:0000256" key="3">
    <source>
        <dbReference type="ARBA" id="ARBA00022840"/>
    </source>
</evidence>
<protein>
    <submittedName>
        <fullName evidence="5">Fe-S cluster assembly ATPase SufC</fullName>
    </submittedName>
</protein>
<dbReference type="CDD" id="cd03217">
    <property type="entry name" value="ABC_FeS_Assembly"/>
    <property type="match status" value="1"/>
</dbReference>
<evidence type="ECO:0000313" key="6">
    <source>
        <dbReference type="Proteomes" id="UP000442694"/>
    </source>
</evidence>